<keyword evidence="3" id="KW-1185">Reference proteome</keyword>
<sequence>MADGGLKATKLFRAARFNPRLPGKVSRAALSSAPYDGLAPLPATTSLYGTHPWLPKLGEFLNSDLNPPDADWRVIGKSGCERQQVGTINLHRGRSSCSVLTGSNDLGTSPPPDIYCSSARLEASSGAGIAASITAVNHPAFSASVARHCDRDFASPDDIGAPEHKEDCKAPG</sequence>
<dbReference type="EMBL" id="JAINUF010000002">
    <property type="protein sequence ID" value="KAJ8376901.1"/>
    <property type="molecule type" value="Genomic_DNA"/>
</dbReference>
<accession>A0A9Q1G7Y6</accession>
<evidence type="ECO:0000313" key="2">
    <source>
        <dbReference type="EMBL" id="KAJ8376901.1"/>
    </source>
</evidence>
<gene>
    <name evidence="2" type="ORF">SKAU_G00074810</name>
</gene>
<organism evidence="2 3">
    <name type="scientific">Synaphobranchus kaupii</name>
    <name type="common">Kaup's arrowtooth eel</name>
    <dbReference type="NCBI Taxonomy" id="118154"/>
    <lineage>
        <taxon>Eukaryota</taxon>
        <taxon>Metazoa</taxon>
        <taxon>Chordata</taxon>
        <taxon>Craniata</taxon>
        <taxon>Vertebrata</taxon>
        <taxon>Euteleostomi</taxon>
        <taxon>Actinopterygii</taxon>
        <taxon>Neopterygii</taxon>
        <taxon>Teleostei</taxon>
        <taxon>Anguilliformes</taxon>
        <taxon>Synaphobranchidae</taxon>
        <taxon>Synaphobranchus</taxon>
    </lineage>
</organism>
<comment type="caution">
    <text evidence="2">The sequence shown here is derived from an EMBL/GenBank/DDBJ whole genome shotgun (WGS) entry which is preliminary data.</text>
</comment>
<name>A0A9Q1G7Y6_SYNKA</name>
<dbReference type="AlphaFoldDB" id="A0A9Q1G7Y6"/>
<feature type="compositionally biased region" description="Basic and acidic residues" evidence="1">
    <location>
        <begin position="161"/>
        <end position="172"/>
    </location>
</feature>
<reference evidence="2" key="1">
    <citation type="journal article" date="2023" name="Science">
        <title>Genome structures resolve the early diversification of teleost fishes.</title>
        <authorList>
            <person name="Parey E."/>
            <person name="Louis A."/>
            <person name="Montfort J."/>
            <person name="Bouchez O."/>
            <person name="Roques C."/>
            <person name="Iampietro C."/>
            <person name="Lluch J."/>
            <person name="Castinel A."/>
            <person name="Donnadieu C."/>
            <person name="Desvignes T."/>
            <person name="Floi Bucao C."/>
            <person name="Jouanno E."/>
            <person name="Wen M."/>
            <person name="Mejri S."/>
            <person name="Dirks R."/>
            <person name="Jansen H."/>
            <person name="Henkel C."/>
            <person name="Chen W.J."/>
            <person name="Zahm M."/>
            <person name="Cabau C."/>
            <person name="Klopp C."/>
            <person name="Thompson A.W."/>
            <person name="Robinson-Rechavi M."/>
            <person name="Braasch I."/>
            <person name="Lecointre G."/>
            <person name="Bobe J."/>
            <person name="Postlethwait J.H."/>
            <person name="Berthelot C."/>
            <person name="Roest Crollius H."/>
            <person name="Guiguen Y."/>
        </authorList>
    </citation>
    <scope>NUCLEOTIDE SEQUENCE</scope>
    <source>
        <strain evidence="2">WJC10195</strain>
    </source>
</reference>
<dbReference type="Proteomes" id="UP001152622">
    <property type="component" value="Chromosome 2"/>
</dbReference>
<protein>
    <submittedName>
        <fullName evidence="2">Uncharacterized protein</fullName>
    </submittedName>
</protein>
<feature type="region of interest" description="Disordered" evidence="1">
    <location>
        <begin position="153"/>
        <end position="172"/>
    </location>
</feature>
<evidence type="ECO:0000313" key="3">
    <source>
        <dbReference type="Proteomes" id="UP001152622"/>
    </source>
</evidence>
<evidence type="ECO:0000256" key="1">
    <source>
        <dbReference type="SAM" id="MobiDB-lite"/>
    </source>
</evidence>
<proteinExistence type="predicted"/>